<dbReference type="RefSeq" id="WP_069667784.1">
    <property type="nucleotide sequence ID" value="NZ_CP053541.1"/>
</dbReference>
<dbReference type="EMBL" id="JAPFIT010000032">
    <property type="protein sequence ID" value="MDC5743145.1"/>
    <property type="molecule type" value="Genomic_DNA"/>
</dbReference>
<evidence type="ECO:0000313" key="7">
    <source>
        <dbReference type="Proteomes" id="UP000094761"/>
    </source>
</evidence>
<dbReference type="AlphaFoldDB" id="A0A178JAI1"/>
<evidence type="ECO:0000256" key="2">
    <source>
        <dbReference type="ARBA" id="ARBA00007637"/>
    </source>
</evidence>
<dbReference type="EMBL" id="LUAX01000004">
    <property type="protein sequence ID" value="OAM98911.1"/>
    <property type="molecule type" value="Genomic_DNA"/>
</dbReference>
<reference evidence="5 7" key="1">
    <citation type="submission" date="2016-03" db="EMBL/GenBank/DDBJ databases">
        <title>Draft genome sequence of the Vibrio tubiashii subs. europaeus.</title>
        <authorList>
            <person name="Spinard E."/>
            <person name="Dubert J."/>
            <person name="Nelson D.R."/>
            <person name="Barja J.L."/>
        </authorList>
    </citation>
    <scope>NUCLEOTIDE SEQUENCE [LARGE SCALE GENOMIC DNA]</scope>
    <source>
        <strain evidence="7">PP-638</strain>
        <strain evidence="5">PP2-638</strain>
    </source>
</reference>
<keyword evidence="9" id="KW-1185">Reference proteome</keyword>
<proteinExistence type="inferred from homology"/>
<evidence type="ECO:0000313" key="5">
    <source>
        <dbReference type="EMBL" id="OAM98911.1"/>
    </source>
</evidence>
<name>A0A178JAI1_9VIBR</name>
<evidence type="ECO:0000313" key="9">
    <source>
        <dbReference type="Proteomes" id="UP001150001"/>
    </source>
</evidence>
<dbReference type="EMBL" id="CP053541">
    <property type="protein sequence ID" value="QJY37771.1"/>
    <property type="molecule type" value="Genomic_DNA"/>
</dbReference>
<organism evidence="5 7">
    <name type="scientific">Vibrio europaeus</name>
    <dbReference type="NCBI Taxonomy" id="300876"/>
    <lineage>
        <taxon>Bacteria</taxon>
        <taxon>Pseudomonadati</taxon>
        <taxon>Pseudomonadota</taxon>
        <taxon>Gammaproteobacteria</taxon>
        <taxon>Vibrionales</taxon>
        <taxon>Vibrionaceae</taxon>
        <taxon>Vibrio</taxon>
        <taxon>Vibrio oreintalis group</taxon>
    </lineage>
</organism>
<evidence type="ECO:0000313" key="4">
    <source>
        <dbReference type="EMBL" id="MDC5743145.1"/>
    </source>
</evidence>
<dbReference type="SUPFAM" id="SSF51735">
    <property type="entry name" value="NAD(P)-binding Rossmann-fold domains"/>
    <property type="match status" value="1"/>
</dbReference>
<comment type="similarity">
    <text evidence="2">Belongs to the NAD(P)-dependent epimerase/dehydratase family.</text>
</comment>
<feature type="domain" description="NAD-dependent epimerase/dehydratase" evidence="3">
    <location>
        <begin position="3"/>
        <end position="216"/>
    </location>
</feature>
<dbReference type="Gene3D" id="3.40.50.720">
    <property type="entry name" value="NAD(P)-binding Rossmann-like Domain"/>
    <property type="match status" value="1"/>
</dbReference>
<evidence type="ECO:0000259" key="3">
    <source>
        <dbReference type="Pfam" id="PF01370"/>
    </source>
</evidence>
<dbReference type="Pfam" id="PF01370">
    <property type="entry name" value="Epimerase"/>
    <property type="match status" value="1"/>
</dbReference>
<dbReference type="PANTHER" id="PTHR43000">
    <property type="entry name" value="DTDP-D-GLUCOSE 4,6-DEHYDRATASE-RELATED"/>
    <property type="match status" value="1"/>
</dbReference>
<sequence>MLVITGSSGFIGTHLTKSLYGKQTLLLRRGCTSQSNGNILYTNSPSELLSHRERFSKSDVIIHLAGLAHVKGAPAEAFFRANVSYPVELFKVAEKLELKRFVFISTVGVNGESTSGVPFSDCSSIEPHNEYAKSKYQAEAELQALSEKSKVELVIVRPPLVYGANAPGNFRRLTKLISTFGITPFGLIKNARSFVAVENLCSLIKVCAEHSAATGHIFYPSDQDALSTKDFASNIAKGLGRKVVHLPIPILCLRLIGYLLGKKTMINQLVRDLEVDSSSASRLLGWTAPLSTSQAMCSLKEKYDDTSD</sequence>
<dbReference type="Proteomes" id="UP001150001">
    <property type="component" value="Unassembled WGS sequence"/>
</dbReference>
<gene>
    <name evidence="5" type="ORF">AZ468_13055</name>
    <name evidence="6" type="ORF">HOO69_14840</name>
    <name evidence="4" type="ORF">OPW20_24090</name>
</gene>
<reference evidence="4" key="3">
    <citation type="submission" date="2022-11" db="EMBL/GenBank/DDBJ databases">
        <title>Role of the vibriolysin VemA secreted by the emergent pathogen Vibrio europaeus in the colonization of Manila clam mucus.</title>
        <authorList>
            <person name="Martinez C."/>
            <person name="Rodriguez S."/>
            <person name="Vences A."/>
            <person name="Barja J.L."/>
            <person name="Toranzo A.E."/>
            <person name="Dubert J."/>
        </authorList>
    </citation>
    <scope>NUCLEOTIDE SEQUENCE</scope>
    <source>
        <strain evidence="4">3454</strain>
    </source>
</reference>
<dbReference type="InterPro" id="IPR036291">
    <property type="entry name" value="NAD(P)-bd_dom_sf"/>
</dbReference>
<dbReference type="GeneID" id="78076637"/>
<evidence type="ECO:0000256" key="1">
    <source>
        <dbReference type="ARBA" id="ARBA00005125"/>
    </source>
</evidence>
<dbReference type="InterPro" id="IPR001509">
    <property type="entry name" value="Epimerase_deHydtase"/>
</dbReference>
<dbReference type="Proteomes" id="UP000501443">
    <property type="component" value="Chromosome 1"/>
</dbReference>
<protein>
    <submittedName>
        <fullName evidence="4">NAD-dependent epimerase/dehydratase family protein</fullName>
    </submittedName>
</protein>
<evidence type="ECO:0000313" key="8">
    <source>
        <dbReference type="Proteomes" id="UP000501443"/>
    </source>
</evidence>
<dbReference type="OrthoDB" id="9801056at2"/>
<reference evidence="6 8" key="2">
    <citation type="submission" date="2020-05" db="EMBL/GenBank/DDBJ databases">
        <title>First description outside Europe of the emergent pathogen for shellfish aquaculture Vibrio europaeus.</title>
        <authorList>
            <person name="Dubert J."/>
            <person name="Rojas R."/>
        </authorList>
    </citation>
    <scope>NUCLEOTIDE SEQUENCE [LARGE SCALE GENOMIC DNA]</scope>
    <source>
        <strain evidence="6 8">NPI-1</strain>
    </source>
</reference>
<comment type="pathway">
    <text evidence="1">Bacterial outer membrane biogenesis; LPS O-antigen biosynthesis.</text>
</comment>
<accession>A0A178JAI1</accession>
<dbReference type="Proteomes" id="UP000094761">
    <property type="component" value="Unassembled WGS sequence"/>
</dbReference>
<evidence type="ECO:0000313" key="6">
    <source>
        <dbReference type="EMBL" id="QJY37771.1"/>
    </source>
</evidence>